<keyword evidence="11" id="KW-1185">Reference proteome</keyword>
<dbReference type="PANTHER" id="PTHR24296">
    <property type="entry name" value="CYTOCHROME P450"/>
    <property type="match status" value="1"/>
</dbReference>
<dbReference type="Pfam" id="PF00067">
    <property type="entry name" value="p450"/>
    <property type="match status" value="1"/>
</dbReference>
<feature type="binding site" description="axial binding residue" evidence="7">
    <location>
        <position position="449"/>
    </location>
    <ligand>
        <name>heme</name>
        <dbReference type="ChEBI" id="CHEBI:30413"/>
    </ligand>
    <ligandPart>
        <name>Fe</name>
        <dbReference type="ChEBI" id="CHEBI:18248"/>
    </ligandPart>
</feature>
<evidence type="ECO:0008006" key="12">
    <source>
        <dbReference type="Google" id="ProtNLM"/>
    </source>
</evidence>
<dbReference type="InterPro" id="IPR017972">
    <property type="entry name" value="Cyt_P450_CS"/>
</dbReference>
<dbReference type="InterPro" id="IPR001128">
    <property type="entry name" value="Cyt_P450"/>
</dbReference>
<evidence type="ECO:0000256" key="6">
    <source>
        <dbReference type="ARBA" id="ARBA00023004"/>
    </source>
</evidence>
<dbReference type="GO" id="GO:0016020">
    <property type="term" value="C:membrane"/>
    <property type="evidence" value="ECO:0007669"/>
    <property type="project" value="UniProtKB-SubCell"/>
</dbReference>
<dbReference type="Proteomes" id="UP000015453">
    <property type="component" value="Unassembled WGS sequence"/>
</dbReference>
<feature type="chain" id="PRO_5013288721" description="Cytochrome P450" evidence="9">
    <location>
        <begin position="16"/>
        <end position="503"/>
    </location>
</feature>
<gene>
    <name evidence="10" type="ORF">M569_09411</name>
</gene>
<dbReference type="AlphaFoldDB" id="S8CKZ8"/>
<keyword evidence="6 7" id="KW-0408">Iron</keyword>
<sequence length="503" mass="56650">MSAAIFLLLSSIAAALFLLLRRNLKKPTAIPTNFPIVGMLPALLLNSHRVHDFITDILSEVGGTFEFKGPTFSNLDMVLTSDPSNVHHVFSRSFLKYPKGPDFRKMFGVLGDGIFNTDFAVWEVHRKATLGFVGDREFNGLVEGVVWGKVEKGVFPVLDSFVESGGFVDLQDVFQRMSFDGICRLVLGFDPESLAVGLPEIQCEKAFNDAFQAVFYRHLLPETVWRLQRRLGIGREAKLAAAEKALDEFIYPKVVGGADEKHKPGLLKLFADVYKQNAAAVPGFPADRNKFLRDTSLSLMFAGRDTTSACLTWLFFLIARNPSAEEKILEEIEEKLRVRRGEAWRRFTAEESRRLVYLQGALSESLRLFPPVALEHKAPAEDDTLPTGTRVKKDGRIIFSFYTMGRMESIWGKDWPEFRPERWISDKIGGVVHVPSFHFPAFNAGPRTCLGKDMAFIQMKMAAAAILFRYRVELVGNFETSPRDAVILQSRHGLKVTLSKRHK</sequence>
<dbReference type="InterPro" id="IPR036396">
    <property type="entry name" value="Cyt_P450_sf"/>
</dbReference>
<comment type="similarity">
    <text evidence="3 8">Belongs to the cytochrome P450 family.</text>
</comment>
<evidence type="ECO:0000256" key="3">
    <source>
        <dbReference type="ARBA" id="ARBA00010617"/>
    </source>
</evidence>
<proteinExistence type="inferred from homology"/>
<evidence type="ECO:0000256" key="5">
    <source>
        <dbReference type="ARBA" id="ARBA00023002"/>
    </source>
</evidence>
<dbReference type="InterPro" id="IPR002401">
    <property type="entry name" value="Cyt_P450_E_grp-I"/>
</dbReference>
<dbReference type="GO" id="GO:0006629">
    <property type="term" value="P:lipid metabolic process"/>
    <property type="evidence" value="ECO:0007669"/>
    <property type="project" value="UniProtKB-ARBA"/>
</dbReference>
<feature type="signal peptide" evidence="9">
    <location>
        <begin position="1"/>
        <end position="15"/>
    </location>
</feature>
<dbReference type="SUPFAM" id="SSF48264">
    <property type="entry name" value="Cytochrome P450"/>
    <property type="match status" value="1"/>
</dbReference>
<keyword evidence="5 8" id="KW-0560">Oxidoreductase</keyword>
<keyword evidence="7 8" id="KW-0349">Heme</keyword>
<evidence type="ECO:0000256" key="7">
    <source>
        <dbReference type="PIRSR" id="PIRSR602401-1"/>
    </source>
</evidence>
<reference evidence="10 11" key="1">
    <citation type="journal article" date="2013" name="BMC Genomics">
        <title>The miniature genome of a carnivorous plant Genlisea aurea contains a low number of genes and short non-coding sequences.</title>
        <authorList>
            <person name="Leushkin E.V."/>
            <person name="Sutormin R.A."/>
            <person name="Nabieva E.R."/>
            <person name="Penin A.A."/>
            <person name="Kondrashov A.S."/>
            <person name="Logacheva M.D."/>
        </authorList>
    </citation>
    <scope>NUCLEOTIDE SEQUENCE [LARGE SCALE GENOMIC DNA]</scope>
</reference>
<dbReference type="GO" id="GO:0005506">
    <property type="term" value="F:iron ion binding"/>
    <property type="evidence" value="ECO:0007669"/>
    <property type="project" value="InterPro"/>
</dbReference>
<dbReference type="OrthoDB" id="1470350at2759"/>
<evidence type="ECO:0000256" key="8">
    <source>
        <dbReference type="RuleBase" id="RU000461"/>
    </source>
</evidence>
<evidence type="ECO:0000256" key="9">
    <source>
        <dbReference type="SAM" id="SignalP"/>
    </source>
</evidence>
<evidence type="ECO:0000313" key="11">
    <source>
        <dbReference type="Proteomes" id="UP000015453"/>
    </source>
</evidence>
<dbReference type="GO" id="GO:0020037">
    <property type="term" value="F:heme binding"/>
    <property type="evidence" value="ECO:0007669"/>
    <property type="project" value="InterPro"/>
</dbReference>
<dbReference type="GO" id="GO:0004497">
    <property type="term" value="F:monooxygenase activity"/>
    <property type="evidence" value="ECO:0007669"/>
    <property type="project" value="UniProtKB-KW"/>
</dbReference>
<dbReference type="PRINTS" id="PR00385">
    <property type="entry name" value="P450"/>
</dbReference>
<keyword evidence="4 7" id="KW-0479">Metal-binding</keyword>
<comment type="subcellular location">
    <subcellularLocation>
        <location evidence="2">Membrane</location>
        <topology evidence="2">Single-pass membrane protein</topology>
    </subcellularLocation>
</comment>
<evidence type="ECO:0000256" key="4">
    <source>
        <dbReference type="ARBA" id="ARBA00022723"/>
    </source>
</evidence>
<evidence type="ECO:0000313" key="10">
    <source>
        <dbReference type="EMBL" id="EPS65366.1"/>
    </source>
</evidence>
<comment type="caution">
    <text evidence="10">The sequence shown here is derived from an EMBL/GenBank/DDBJ whole genome shotgun (WGS) entry which is preliminary data.</text>
</comment>
<keyword evidence="8" id="KW-0503">Monooxygenase</keyword>
<dbReference type="GO" id="GO:0016705">
    <property type="term" value="F:oxidoreductase activity, acting on paired donors, with incorporation or reduction of molecular oxygen"/>
    <property type="evidence" value="ECO:0007669"/>
    <property type="project" value="InterPro"/>
</dbReference>
<dbReference type="Gene3D" id="1.10.630.10">
    <property type="entry name" value="Cytochrome P450"/>
    <property type="match status" value="1"/>
</dbReference>
<dbReference type="PRINTS" id="PR00463">
    <property type="entry name" value="EP450I"/>
</dbReference>
<dbReference type="CDD" id="cd11064">
    <property type="entry name" value="CYP86A"/>
    <property type="match status" value="1"/>
</dbReference>
<dbReference type="EMBL" id="AUSU01004280">
    <property type="protein sequence ID" value="EPS65366.1"/>
    <property type="molecule type" value="Genomic_DNA"/>
</dbReference>
<keyword evidence="9" id="KW-0732">Signal</keyword>
<evidence type="ECO:0000256" key="1">
    <source>
        <dbReference type="ARBA" id="ARBA00001971"/>
    </source>
</evidence>
<organism evidence="10 11">
    <name type="scientific">Genlisea aurea</name>
    <dbReference type="NCBI Taxonomy" id="192259"/>
    <lineage>
        <taxon>Eukaryota</taxon>
        <taxon>Viridiplantae</taxon>
        <taxon>Streptophyta</taxon>
        <taxon>Embryophyta</taxon>
        <taxon>Tracheophyta</taxon>
        <taxon>Spermatophyta</taxon>
        <taxon>Magnoliopsida</taxon>
        <taxon>eudicotyledons</taxon>
        <taxon>Gunneridae</taxon>
        <taxon>Pentapetalae</taxon>
        <taxon>asterids</taxon>
        <taxon>lamiids</taxon>
        <taxon>Lamiales</taxon>
        <taxon>Lentibulariaceae</taxon>
        <taxon>Genlisea</taxon>
    </lineage>
</organism>
<dbReference type="PROSITE" id="PS00086">
    <property type="entry name" value="CYTOCHROME_P450"/>
    <property type="match status" value="1"/>
</dbReference>
<accession>S8CKZ8</accession>
<name>S8CKZ8_9LAMI</name>
<comment type="cofactor">
    <cofactor evidence="1 7">
        <name>heme</name>
        <dbReference type="ChEBI" id="CHEBI:30413"/>
    </cofactor>
</comment>
<protein>
    <recommendedName>
        <fullName evidence="12">Cytochrome P450</fullName>
    </recommendedName>
</protein>
<evidence type="ECO:0000256" key="2">
    <source>
        <dbReference type="ARBA" id="ARBA00004167"/>
    </source>
</evidence>